<evidence type="ECO:0000256" key="1">
    <source>
        <dbReference type="ARBA" id="ARBA00007734"/>
    </source>
</evidence>
<sequence>MRAVRGLTAAAVASRRLAGALLVSLLAFLLALAAPAAHAGAQKEEDLADSVRGALAAAIADDRPLRPVFASGGERLAYLKWLGEMSARLASRIPEPQVRVELIEVAYYEAKRAGLEPALVLGLIQVESNFRKYAISSAGARGLMQVMPFWVRTIGDSDARKLFHLQSNLRYGCTILRYYLDREQGDLYLALGRYNGSRGRAEYPNAVLAAWKRWQYSEATVTVAGDPEIAPSRPRAPVAEPPARNPFSSQRVAANPS</sequence>
<protein>
    <submittedName>
        <fullName evidence="5">Soluble lytic murein transglycosylase-like protein</fullName>
    </submittedName>
</protein>
<accession>A0A7W4YNI7</accession>
<feature type="signal peptide" evidence="3">
    <location>
        <begin position="1"/>
        <end position="39"/>
    </location>
</feature>
<dbReference type="SUPFAM" id="SSF53955">
    <property type="entry name" value="Lysozyme-like"/>
    <property type="match status" value="1"/>
</dbReference>
<name>A0A7W4YNI7_9BURK</name>
<reference evidence="5 6" key="1">
    <citation type="submission" date="2020-08" db="EMBL/GenBank/DDBJ databases">
        <title>Genomic Encyclopedia of Type Strains, Phase IV (KMG-V): Genome sequencing to study the core and pangenomes of soil and plant-associated prokaryotes.</title>
        <authorList>
            <person name="Whitman W."/>
        </authorList>
    </citation>
    <scope>NUCLEOTIDE SEQUENCE [LARGE SCALE GENOMIC DNA]</scope>
    <source>
        <strain evidence="5 6">SLV-2362</strain>
    </source>
</reference>
<organism evidence="5 6">
    <name type="scientific">Cupriavidus alkaliphilus</name>
    <dbReference type="NCBI Taxonomy" id="942866"/>
    <lineage>
        <taxon>Bacteria</taxon>
        <taxon>Pseudomonadati</taxon>
        <taxon>Pseudomonadota</taxon>
        <taxon>Betaproteobacteria</taxon>
        <taxon>Burkholderiales</taxon>
        <taxon>Burkholderiaceae</taxon>
        <taxon>Cupriavidus</taxon>
    </lineage>
</organism>
<dbReference type="InterPro" id="IPR023346">
    <property type="entry name" value="Lysozyme-like_dom_sf"/>
</dbReference>
<comment type="similarity">
    <text evidence="1">Belongs to the transglycosylase Slt family.</text>
</comment>
<evidence type="ECO:0000256" key="3">
    <source>
        <dbReference type="SAM" id="SignalP"/>
    </source>
</evidence>
<evidence type="ECO:0000313" key="5">
    <source>
        <dbReference type="EMBL" id="MBB3005443.1"/>
    </source>
</evidence>
<dbReference type="RefSeq" id="WP_092306258.1">
    <property type="nucleotide sequence ID" value="NZ_FMAD01000001.1"/>
</dbReference>
<dbReference type="AlphaFoldDB" id="A0A7W4YNI7"/>
<feature type="compositionally biased region" description="Polar residues" evidence="2">
    <location>
        <begin position="247"/>
        <end position="257"/>
    </location>
</feature>
<evidence type="ECO:0000259" key="4">
    <source>
        <dbReference type="Pfam" id="PF01464"/>
    </source>
</evidence>
<dbReference type="PANTHER" id="PTHR37423">
    <property type="entry name" value="SOLUBLE LYTIC MUREIN TRANSGLYCOSYLASE-RELATED"/>
    <property type="match status" value="1"/>
</dbReference>
<feature type="domain" description="Transglycosylase SLT" evidence="4">
    <location>
        <begin position="109"/>
        <end position="200"/>
    </location>
</feature>
<dbReference type="EMBL" id="JACHWF010000001">
    <property type="protein sequence ID" value="MBB3005443.1"/>
    <property type="molecule type" value="Genomic_DNA"/>
</dbReference>
<dbReference type="InterPro" id="IPR008258">
    <property type="entry name" value="Transglycosylase_SLT_dom_1"/>
</dbReference>
<proteinExistence type="inferred from homology"/>
<keyword evidence="3" id="KW-0732">Signal</keyword>
<evidence type="ECO:0000256" key="2">
    <source>
        <dbReference type="SAM" id="MobiDB-lite"/>
    </source>
</evidence>
<keyword evidence="6" id="KW-1185">Reference proteome</keyword>
<feature type="chain" id="PRO_5031298933" evidence="3">
    <location>
        <begin position="40"/>
        <end position="257"/>
    </location>
</feature>
<feature type="region of interest" description="Disordered" evidence="2">
    <location>
        <begin position="225"/>
        <end position="257"/>
    </location>
</feature>
<comment type="caution">
    <text evidence="5">The sequence shown here is derived from an EMBL/GenBank/DDBJ whole genome shotgun (WGS) entry which is preliminary data.</text>
</comment>
<dbReference type="Proteomes" id="UP000578036">
    <property type="component" value="Unassembled WGS sequence"/>
</dbReference>
<dbReference type="PANTHER" id="PTHR37423:SF2">
    <property type="entry name" value="MEMBRANE-BOUND LYTIC MUREIN TRANSGLYCOSYLASE C"/>
    <property type="match status" value="1"/>
</dbReference>
<dbReference type="Gene3D" id="1.10.530.10">
    <property type="match status" value="1"/>
</dbReference>
<evidence type="ECO:0000313" key="6">
    <source>
        <dbReference type="Proteomes" id="UP000578036"/>
    </source>
</evidence>
<gene>
    <name evidence="5" type="ORF">FHX61_000059</name>
</gene>
<dbReference type="Pfam" id="PF01464">
    <property type="entry name" value="SLT"/>
    <property type="match status" value="1"/>
</dbReference>